<accession>A0AAV9XCE9</accession>
<sequence>MDMDMMEAATLEIRATRVNKVITSYYNYNPSQVIAVVALVLYGITTFAHFYQYFRYRAWYITVFLLAGLMQTLGYLARLFSARDVANRGLYIAQFVLVVLAPLFTAAGDYIILGRLLERVLPGGKRAKALGLPARYITWIFVTSDLVSFIMQGMGAAIISANTDGRNPAAQERGTHIIMAGLAIQIAFFSFFIAAVIRFDTKTKLSHPDVRWRRLVHCLYVSCALILIRSIYRTVEFAEGWNGYLMGHEVYFYVLEALPMLPCLVIFNIFHPSKYLPEPKPTNEEVVLESQPSTIINTGREEIENSSKYQQI</sequence>
<dbReference type="EMBL" id="JAVHJO010000006">
    <property type="protein sequence ID" value="KAK6539732.1"/>
    <property type="molecule type" value="Genomic_DNA"/>
</dbReference>
<evidence type="ECO:0000313" key="6">
    <source>
        <dbReference type="EMBL" id="KAK6539732.1"/>
    </source>
</evidence>
<feature type="transmembrane region" description="Helical" evidence="5">
    <location>
        <begin position="250"/>
        <end position="270"/>
    </location>
</feature>
<keyword evidence="4 5" id="KW-0472">Membrane</keyword>
<dbReference type="Pfam" id="PF04479">
    <property type="entry name" value="RTA1"/>
    <property type="match status" value="1"/>
</dbReference>
<reference evidence="6 7" key="1">
    <citation type="submission" date="2019-10" db="EMBL/GenBank/DDBJ databases">
        <authorList>
            <person name="Palmer J.M."/>
        </authorList>
    </citation>
    <scope>NUCLEOTIDE SEQUENCE [LARGE SCALE GENOMIC DNA]</scope>
    <source>
        <strain evidence="6 7">TWF694</strain>
    </source>
</reference>
<evidence type="ECO:0000256" key="4">
    <source>
        <dbReference type="ARBA" id="ARBA00023136"/>
    </source>
</evidence>
<evidence type="ECO:0008006" key="8">
    <source>
        <dbReference type="Google" id="ProtNLM"/>
    </source>
</evidence>
<evidence type="ECO:0000256" key="5">
    <source>
        <dbReference type="SAM" id="Phobius"/>
    </source>
</evidence>
<gene>
    <name evidence="6" type="ORF">TWF694_009933</name>
</gene>
<name>A0AAV9XCE9_9PEZI</name>
<evidence type="ECO:0000256" key="3">
    <source>
        <dbReference type="ARBA" id="ARBA00022989"/>
    </source>
</evidence>
<proteinExistence type="predicted"/>
<feature type="transmembrane region" description="Helical" evidence="5">
    <location>
        <begin position="33"/>
        <end position="51"/>
    </location>
</feature>
<dbReference type="PANTHER" id="PTHR31465:SF1">
    <property type="entry name" value="PROTEIN RTA1-RELATED"/>
    <property type="match status" value="1"/>
</dbReference>
<comment type="caution">
    <text evidence="6">The sequence shown here is derived from an EMBL/GenBank/DDBJ whole genome shotgun (WGS) entry which is preliminary data.</text>
</comment>
<evidence type="ECO:0000313" key="7">
    <source>
        <dbReference type="Proteomes" id="UP001365542"/>
    </source>
</evidence>
<feature type="transmembrane region" description="Helical" evidence="5">
    <location>
        <begin position="177"/>
        <end position="197"/>
    </location>
</feature>
<organism evidence="6 7">
    <name type="scientific">Orbilia ellipsospora</name>
    <dbReference type="NCBI Taxonomy" id="2528407"/>
    <lineage>
        <taxon>Eukaryota</taxon>
        <taxon>Fungi</taxon>
        <taxon>Dikarya</taxon>
        <taxon>Ascomycota</taxon>
        <taxon>Pezizomycotina</taxon>
        <taxon>Orbiliomycetes</taxon>
        <taxon>Orbiliales</taxon>
        <taxon>Orbiliaceae</taxon>
        <taxon>Orbilia</taxon>
    </lineage>
</organism>
<feature type="transmembrane region" description="Helical" evidence="5">
    <location>
        <begin position="89"/>
        <end position="113"/>
    </location>
</feature>
<keyword evidence="7" id="KW-1185">Reference proteome</keyword>
<feature type="transmembrane region" description="Helical" evidence="5">
    <location>
        <begin position="134"/>
        <end position="157"/>
    </location>
</feature>
<keyword evidence="2 5" id="KW-0812">Transmembrane</keyword>
<feature type="transmembrane region" description="Helical" evidence="5">
    <location>
        <begin position="58"/>
        <end position="77"/>
    </location>
</feature>
<dbReference type="AlphaFoldDB" id="A0AAV9XCE9"/>
<feature type="transmembrane region" description="Helical" evidence="5">
    <location>
        <begin position="218"/>
        <end position="235"/>
    </location>
</feature>
<protein>
    <recommendedName>
        <fullName evidence="8">RTA1-domain-containing protein</fullName>
    </recommendedName>
</protein>
<dbReference type="GO" id="GO:0016020">
    <property type="term" value="C:membrane"/>
    <property type="evidence" value="ECO:0007669"/>
    <property type="project" value="UniProtKB-SubCell"/>
</dbReference>
<evidence type="ECO:0000256" key="1">
    <source>
        <dbReference type="ARBA" id="ARBA00004141"/>
    </source>
</evidence>
<dbReference type="Proteomes" id="UP001365542">
    <property type="component" value="Unassembled WGS sequence"/>
</dbReference>
<dbReference type="InterPro" id="IPR007568">
    <property type="entry name" value="RTA1"/>
</dbReference>
<comment type="subcellular location">
    <subcellularLocation>
        <location evidence="1">Membrane</location>
        <topology evidence="1">Multi-pass membrane protein</topology>
    </subcellularLocation>
</comment>
<dbReference type="PANTHER" id="PTHR31465">
    <property type="entry name" value="PROTEIN RTA1-RELATED"/>
    <property type="match status" value="1"/>
</dbReference>
<evidence type="ECO:0000256" key="2">
    <source>
        <dbReference type="ARBA" id="ARBA00022692"/>
    </source>
</evidence>
<keyword evidence="3 5" id="KW-1133">Transmembrane helix</keyword>